<dbReference type="InterPro" id="IPR041282">
    <property type="entry name" value="FYVE_2"/>
</dbReference>
<keyword evidence="3 5" id="KW-0863">Zinc-finger</keyword>
<dbReference type="InterPro" id="IPR017455">
    <property type="entry name" value="Znf_FYVE-rel"/>
</dbReference>
<evidence type="ECO:0000259" key="8">
    <source>
        <dbReference type="PROSITE" id="PS50178"/>
    </source>
</evidence>
<dbReference type="InterPro" id="IPR043566">
    <property type="entry name" value="Rabphilin/DOC2/Noc2"/>
</dbReference>
<feature type="region of interest" description="Disordered" evidence="7">
    <location>
        <begin position="125"/>
        <end position="213"/>
    </location>
</feature>
<feature type="compositionally biased region" description="Pro residues" evidence="7">
    <location>
        <begin position="259"/>
        <end position="270"/>
    </location>
</feature>
<dbReference type="InterPro" id="IPR010911">
    <property type="entry name" value="Rab_BD"/>
</dbReference>
<dbReference type="GO" id="GO:0031267">
    <property type="term" value="F:small GTPase binding"/>
    <property type="evidence" value="ECO:0007669"/>
    <property type="project" value="InterPro"/>
</dbReference>
<organism evidence="10 11">
    <name type="scientific">Clupea harengus</name>
    <name type="common">Atlantic herring</name>
    <dbReference type="NCBI Taxonomy" id="7950"/>
    <lineage>
        <taxon>Eukaryota</taxon>
        <taxon>Metazoa</taxon>
        <taxon>Chordata</taxon>
        <taxon>Craniata</taxon>
        <taxon>Vertebrata</taxon>
        <taxon>Euteleostomi</taxon>
        <taxon>Actinopterygii</taxon>
        <taxon>Neopterygii</taxon>
        <taxon>Teleostei</taxon>
        <taxon>Clupei</taxon>
        <taxon>Clupeiformes</taxon>
        <taxon>Clupeoidei</taxon>
        <taxon>Clupeidae</taxon>
        <taxon>Clupea</taxon>
    </lineage>
</organism>
<dbReference type="Pfam" id="PF02318">
    <property type="entry name" value="FYVE_2"/>
    <property type="match status" value="1"/>
</dbReference>
<keyword evidence="4" id="KW-0862">Zinc</keyword>
<dbReference type="Gene3D" id="3.30.40.10">
    <property type="entry name" value="Zinc/RING finger domain, C3HC4 (zinc finger)"/>
    <property type="match status" value="1"/>
</dbReference>
<feature type="domain" description="RabBD" evidence="9">
    <location>
        <begin position="2"/>
        <end position="118"/>
    </location>
</feature>
<dbReference type="GO" id="GO:0045211">
    <property type="term" value="C:postsynaptic membrane"/>
    <property type="evidence" value="ECO:0007669"/>
    <property type="project" value="TreeGrafter"/>
</dbReference>
<dbReference type="RefSeq" id="XP_031433832.1">
    <property type="nucleotide sequence ID" value="XM_031577972.2"/>
</dbReference>
<evidence type="ECO:0000256" key="2">
    <source>
        <dbReference type="ARBA" id="ARBA00022723"/>
    </source>
</evidence>
<comment type="subcellular location">
    <subcellularLocation>
        <location evidence="1">Cytoplasmic vesicle</location>
        <location evidence="1">Secretory vesicle membrane</location>
    </subcellularLocation>
</comment>
<evidence type="ECO:0000259" key="9">
    <source>
        <dbReference type="PROSITE" id="PS50916"/>
    </source>
</evidence>
<dbReference type="InterPro" id="IPR013083">
    <property type="entry name" value="Znf_RING/FYVE/PHD"/>
</dbReference>
<evidence type="ECO:0000256" key="3">
    <source>
        <dbReference type="ARBA" id="ARBA00022771"/>
    </source>
</evidence>
<dbReference type="GO" id="GO:0098850">
    <property type="term" value="C:extrinsic component of synaptic vesicle membrane"/>
    <property type="evidence" value="ECO:0007669"/>
    <property type="project" value="TreeGrafter"/>
</dbReference>
<evidence type="ECO:0000256" key="7">
    <source>
        <dbReference type="SAM" id="MobiDB-lite"/>
    </source>
</evidence>
<name>A0A6P8GEA3_CLUHA</name>
<dbReference type="AlphaFoldDB" id="A0A6P8GEA3"/>
<protein>
    <submittedName>
        <fullName evidence="11">Rabphilin-3A-like</fullName>
    </submittedName>
</protein>
<reference evidence="11" key="1">
    <citation type="submission" date="2025-08" db="UniProtKB">
        <authorList>
            <consortium name="RefSeq"/>
        </authorList>
    </citation>
    <scope>IDENTIFICATION</scope>
</reference>
<feature type="compositionally biased region" description="Low complexity" evidence="7">
    <location>
        <begin position="131"/>
        <end position="147"/>
    </location>
</feature>
<feature type="compositionally biased region" description="Basic and acidic residues" evidence="7">
    <location>
        <begin position="181"/>
        <end position="213"/>
    </location>
</feature>
<dbReference type="PROSITE" id="PS50916">
    <property type="entry name" value="RABBD"/>
    <property type="match status" value="1"/>
</dbReference>
<feature type="coiled-coil region" evidence="6">
    <location>
        <begin position="20"/>
        <end position="47"/>
    </location>
</feature>
<gene>
    <name evidence="11" type="primary">LOC116222890</name>
</gene>
<dbReference type="GeneID" id="116222890"/>
<feature type="region of interest" description="Disordered" evidence="7">
    <location>
        <begin position="232"/>
        <end position="323"/>
    </location>
</feature>
<evidence type="ECO:0000256" key="6">
    <source>
        <dbReference type="SAM" id="Coils"/>
    </source>
</evidence>
<dbReference type="OrthoDB" id="8959020at2759"/>
<dbReference type="PANTHER" id="PTHR45729">
    <property type="entry name" value="RABPHILIN, ISOFORM A"/>
    <property type="match status" value="1"/>
</dbReference>
<evidence type="ECO:0000256" key="4">
    <source>
        <dbReference type="ARBA" id="ARBA00022833"/>
    </source>
</evidence>
<dbReference type="PANTHER" id="PTHR45729:SF3">
    <property type="entry name" value="RABPHILIN-3A"/>
    <property type="match status" value="1"/>
</dbReference>
<dbReference type="PROSITE" id="PS50178">
    <property type="entry name" value="ZF_FYVE"/>
    <property type="match status" value="1"/>
</dbReference>
<keyword evidence="10" id="KW-1185">Reference proteome</keyword>
<dbReference type="GO" id="GO:0061669">
    <property type="term" value="P:spontaneous neurotransmitter secretion"/>
    <property type="evidence" value="ECO:0007669"/>
    <property type="project" value="TreeGrafter"/>
</dbReference>
<dbReference type="GO" id="GO:0006887">
    <property type="term" value="P:exocytosis"/>
    <property type="evidence" value="ECO:0007669"/>
    <property type="project" value="TreeGrafter"/>
</dbReference>
<accession>A0A6P8GEA3</accession>
<dbReference type="SUPFAM" id="SSF57903">
    <property type="entry name" value="FYVE/PHD zinc finger"/>
    <property type="match status" value="1"/>
</dbReference>
<feature type="domain" description="FYVE-type" evidence="8">
    <location>
        <begin position="50"/>
        <end position="106"/>
    </location>
</feature>
<proteinExistence type="predicted"/>
<dbReference type="GO" id="GO:0043005">
    <property type="term" value="C:neuron projection"/>
    <property type="evidence" value="ECO:0007669"/>
    <property type="project" value="TreeGrafter"/>
</dbReference>
<evidence type="ECO:0000313" key="10">
    <source>
        <dbReference type="Proteomes" id="UP000515152"/>
    </source>
</evidence>
<evidence type="ECO:0000256" key="5">
    <source>
        <dbReference type="PROSITE-ProRule" id="PRU00091"/>
    </source>
</evidence>
<dbReference type="GO" id="GO:0017158">
    <property type="term" value="P:regulation of calcium ion-dependent exocytosis"/>
    <property type="evidence" value="ECO:0007669"/>
    <property type="project" value="TreeGrafter"/>
</dbReference>
<dbReference type="InterPro" id="IPR011011">
    <property type="entry name" value="Znf_FYVE_PHD"/>
</dbReference>
<dbReference type="KEGG" id="char:116222890"/>
<evidence type="ECO:0000313" key="11">
    <source>
        <dbReference type="RefSeq" id="XP_031433832.1"/>
    </source>
</evidence>
<dbReference type="GO" id="GO:0008270">
    <property type="term" value="F:zinc ion binding"/>
    <property type="evidence" value="ECO:0007669"/>
    <property type="project" value="UniProtKB-KW"/>
</dbReference>
<sequence>MAVCQDDLTEEERRIISRVLQRAEQMEAQEQDRIGRLEQQLDSMKLTARGDGVTSCLLCAAAFSPRGPAAVDCEQCRKCVCTHCSLQSPCGSRLVRLCRICSEEEEVSRRSGSWFFRGQPKQVFPPPLSVSPPTDSSAPPTQSTAPPRDNRAPPTNVVAPPPDSGLQCHPAVSESPACPEAVHEECAQQGRAREERTHMTNANRQREGEPEMRPQEEAIATDVQQHFQAASEINHHSNSQSERGKVGGSTPITVQICDAPPPTGHGPPPLAEASPPVLLERQGAAPVAGSQASSSPTPPINEVEADSYDSDDACKINDYGYLQ</sequence>
<dbReference type="Proteomes" id="UP000515152">
    <property type="component" value="Chromosome 12"/>
</dbReference>
<dbReference type="GO" id="GO:0006886">
    <property type="term" value="P:intracellular protein transport"/>
    <property type="evidence" value="ECO:0007669"/>
    <property type="project" value="InterPro"/>
</dbReference>
<keyword evidence="6" id="KW-0175">Coiled coil</keyword>
<keyword evidence="2" id="KW-0479">Metal-binding</keyword>
<evidence type="ECO:0000256" key="1">
    <source>
        <dbReference type="ARBA" id="ARBA00004250"/>
    </source>
</evidence>